<feature type="domain" description="ABC transmembrane type-1" evidence="10">
    <location>
        <begin position="101"/>
        <end position="290"/>
    </location>
</feature>
<feature type="transmembrane region" description="Helical" evidence="9">
    <location>
        <begin position="36"/>
        <end position="56"/>
    </location>
</feature>
<dbReference type="AlphaFoldDB" id="A0A501W978"/>
<organism evidence="11 12">
    <name type="scientific">Amaricoccus solimangrovi</name>
    <dbReference type="NCBI Taxonomy" id="2589815"/>
    <lineage>
        <taxon>Bacteria</taxon>
        <taxon>Pseudomonadati</taxon>
        <taxon>Pseudomonadota</taxon>
        <taxon>Alphaproteobacteria</taxon>
        <taxon>Rhodobacterales</taxon>
        <taxon>Paracoccaceae</taxon>
        <taxon>Amaricoccus</taxon>
    </lineage>
</organism>
<feature type="transmembrane region" description="Helical" evidence="9">
    <location>
        <begin position="150"/>
        <end position="176"/>
    </location>
</feature>
<evidence type="ECO:0000256" key="5">
    <source>
        <dbReference type="ARBA" id="ARBA00022856"/>
    </source>
</evidence>
<evidence type="ECO:0000259" key="10">
    <source>
        <dbReference type="PROSITE" id="PS50928"/>
    </source>
</evidence>
<keyword evidence="5" id="KW-0571">Peptide transport</keyword>
<dbReference type="PANTHER" id="PTHR43386:SF1">
    <property type="entry name" value="D,D-DIPEPTIDE TRANSPORT SYSTEM PERMEASE PROTEIN DDPC-RELATED"/>
    <property type="match status" value="1"/>
</dbReference>
<gene>
    <name evidence="11" type="ORF">FJM51_22015</name>
</gene>
<dbReference type="InterPro" id="IPR035906">
    <property type="entry name" value="MetI-like_sf"/>
</dbReference>
<keyword evidence="6" id="KW-0653">Protein transport</keyword>
<dbReference type="PANTHER" id="PTHR43386">
    <property type="entry name" value="OLIGOPEPTIDE TRANSPORT SYSTEM PERMEASE PROTEIN APPC"/>
    <property type="match status" value="1"/>
</dbReference>
<dbReference type="Proteomes" id="UP000319255">
    <property type="component" value="Unassembled WGS sequence"/>
</dbReference>
<evidence type="ECO:0000256" key="9">
    <source>
        <dbReference type="RuleBase" id="RU363032"/>
    </source>
</evidence>
<dbReference type="EMBL" id="VFRP01000048">
    <property type="protein sequence ID" value="TPE46503.1"/>
    <property type="molecule type" value="Genomic_DNA"/>
</dbReference>
<dbReference type="GO" id="GO:0015031">
    <property type="term" value="P:protein transport"/>
    <property type="evidence" value="ECO:0007669"/>
    <property type="project" value="UniProtKB-KW"/>
</dbReference>
<sequence length="304" mass="32506">MQTTKTAPESTAPDLPAAPAVSLATRLRRALRGAPLPAVAFLALVLGVALLADLIVPHDPLTGDLRAYSLPPAWKAGGSVSYFLGTDLLGRDILSRIIMGARISLIVAAASIALGGVLGTVLGLLAGHFGGWIDEVIMRLVDTQLSLPSLLVALVALVVFGSSFTVLVILIGVWLWPNYARIVRGETLRIRRYDYISLARIAGCSTWRILFVHELPGIYNTLIVMATLQAGWVILLEGSLSYLGVGVPPPTPSWGSMIAEGRGDLASAWWISMFPGLAMLATVLSLNLLGDWLRRTLDPKQVNQ</sequence>
<comment type="caution">
    <text evidence="11">The sequence shown here is derived from an EMBL/GenBank/DDBJ whole genome shotgun (WGS) entry which is preliminary data.</text>
</comment>
<dbReference type="GO" id="GO:0005886">
    <property type="term" value="C:plasma membrane"/>
    <property type="evidence" value="ECO:0007669"/>
    <property type="project" value="UniProtKB-SubCell"/>
</dbReference>
<evidence type="ECO:0000256" key="8">
    <source>
        <dbReference type="ARBA" id="ARBA00023136"/>
    </source>
</evidence>
<evidence type="ECO:0000256" key="2">
    <source>
        <dbReference type="ARBA" id="ARBA00022448"/>
    </source>
</evidence>
<evidence type="ECO:0000313" key="12">
    <source>
        <dbReference type="Proteomes" id="UP000319255"/>
    </source>
</evidence>
<dbReference type="Gene3D" id="1.10.3720.10">
    <property type="entry name" value="MetI-like"/>
    <property type="match status" value="1"/>
</dbReference>
<dbReference type="GO" id="GO:0015833">
    <property type="term" value="P:peptide transport"/>
    <property type="evidence" value="ECO:0007669"/>
    <property type="project" value="UniProtKB-KW"/>
</dbReference>
<evidence type="ECO:0000256" key="1">
    <source>
        <dbReference type="ARBA" id="ARBA00004651"/>
    </source>
</evidence>
<evidence type="ECO:0000256" key="4">
    <source>
        <dbReference type="ARBA" id="ARBA00022692"/>
    </source>
</evidence>
<dbReference type="RefSeq" id="WP_140456269.1">
    <property type="nucleotide sequence ID" value="NZ_VFRP01000048.1"/>
</dbReference>
<evidence type="ECO:0000313" key="11">
    <source>
        <dbReference type="EMBL" id="TPE46503.1"/>
    </source>
</evidence>
<reference evidence="11 12" key="1">
    <citation type="submission" date="2019-06" db="EMBL/GenBank/DDBJ databases">
        <title>A novel bacterium of genus Amaricoccus, isolated from marine sediment.</title>
        <authorList>
            <person name="Huang H."/>
            <person name="Mo K."/>
            <person name="Hu Y."/>
        </authorList>
    </citation>
    <scope>NUCLEOTIDE SEQUENCE [LARGE SCALE GENOMIC DNA]</scope>
    <source>
        <strain evidence="11 12">HB172011</strain>
    </source>
</reference>
<feature type="transmembrane region" description="Helical" evidence="9">
    <location>
        <begin position="106"/>
        <end position="130"/>
    </location>
</feature>
<dbReference type="InterPro" id="IPR000515">
    <property type="entry name" value="MetI-like"/>
</dbReference>
<feature type="transmembrane region" description="Helical" evidence="9">
    <location>
        <begin position="218"/>
        <end position="247"/>
    </location>
</feature>
<comment type="subcellular location">
    <subcellularLocation>
        <location evidence="1 9">Cell membrane</location>
        <topology evidence="1 9">Multi-pass membrane protein</topology>
    </subcellularLocation>
</comment>
<dbReference type="SUPFAM" id="SSF161098">
    <property type="entry name" value="MetI-like"/>
    <property type="match status" value="1"/>
</dbReference>
<keyword evidence="8 9" id="KW-0472">Membrane</keyword>
<keyword evidence="12" id="KW-1185">Reference proteome</keyword>
<evidence type="ECO:0000256" key="6">
    <source>
        <dbReference type="ARBA" id="ARBA00022927"/>
    </source>
</evidence>
<name>A0A501W978_9RHOB</name>
<evidence type="ECO:0000256" key="7">
    <source>
        <dbReference type="ARBA" id="ARBA00022989"/>
    </source>
</evidence>
<dbReference type="CDD" id="cd06261">
    <property type="entry name" value="TM_PBP2"/>
    <property type="match status" value="1"/>
</dbReference>
<keyword evidence="3" id="KW-1003">Cell membrane</keyword>
<keyword evidence="2 9" id="KW-0813">Transport</keyword>
<protein>
    <submittedName>
        <fullName evidence="11">ABC transporter permease</fullName>
    </submittedName>
</protein>
<dbReference type="PROSITE" id="PS50928">
    <property type="entry name" value="ABC_TM1"/>
    <property type="match status" value="1"/>
</dbReference>
<accession>A0A501W978</accession>
<evidence type="ECO:0000256" key="3">
    <source>
        <dbReference type="ARBA" id="ARBA00022475"/>
    </source>
</evidence>
<keyword evidence="4 9" id="KW-0812">Transmembrane</keyword>
<feature type="transmembrane region" description="Helical" evidence="9">
    <location>
        <begin position="267"/>
        <end position="290"/>
    </location>
</feature>
<comment type="similarity">
    <text evidence="9">Belongs to the binding-protein-dependent transport system permease family.</text>
</comment>
<keyword evidence="7 9" id="KW-1133">Transmembrane helix</keyword>
<dbReference type="Pfam" id="PF00528">
    <property type="entry name" value="BPD_transp_1"/>
    <property type="match status" value="1"/>
</dbReference>
<proteinExistence type="inferred from homology"/>
<dbReference type="OrthoDB" id="9766870at2"/>
<dbReference type="GO" id="GO:0055085">
    <property type="term" value="P:transmembrane transport"/>
    <property type="evidence" value="ECO:0007669"/>
    <property type="project" value="InterPro"/>
</dbReference>
<dbReference type="InterPro" id="IPR050366">
    <property type="entry name" value="BP-dependent_transpt_permease"/>
</dbReference>
<feature type="transmembrane region" description="Helical" evidence="9">
    <location>
        <begin position="76"/>
        <end position="94"/>
    </location>
</feature>